<reference evidence="1 2" key="2">
    <citation type="submission" date="2018-11" db="EMBL/GenBank/DDBJ databases">
        <authorList>
            <consortium name="Pathogen Informatics"/>
        </authorList>
    </citation>
    <scope>NUCLEOTIDE SEQUENCE [LARGE SCALE GENOMIC DNA]</scope>
    <source>
        <strain evidence="1 2">Egypt</strain>
    </source>
</reference>
<accession>A0A183BDQ7</accession>
<dbReference type="Proteomes" id="UP000272942">
    <property type="component" value="Unassembled WGS sequence"/>
</dbReference>
<gene>
    <name evidence="1" type="ORF">ECPE_LOCUS17342</name>
</gene>
<dbReference type="WBParaSite" id="ECPE_0001738701-mRNA-1">
    <property type="protein sequence ID" value="ECPE_0001738701-mRNA-1"/>
    <property type="gene ID" value="ECPE_0001738701"/>
</dbReference>
<evidence type="ECO:0000313" key="1">
    <source>
        <dbReference type="EMBL" id="VDP94632.1"/>
    </source>
</evidence>
<evidence type="ECO:0000313" key="3">
    <source>
        <dbReference type="WBParaSite" id="ECPE_0001738701-mRNA-1"/>
    </source>
</evidence>
<evidence type="ECO:0000313" key="2">
    <source>
        <dbReference type="Proteomes" id="UP000272942"/>
    </source>
</evidence>
<proteinExistence type="predicted"/>
<protein>
    <submittedName>
        <fullName evidence="1 3">Uncharacterized protein</fullName>
    </submittedName>
</protein>
<organism evidence="3">
    <name type="scientific">Echinostoma caproni</name>
    <dbReference type="NCBI Taxonomy" id="27848"/>
    <lineage>
        <taxon>Eukaryota</taxon>
        <taxon>Metazoa</taxon>
        <taxon>Spiralia</taxon>
        <taxon>Lophotrochozoa</taxon>
        <taxon>Platyhelminthes</taxon>
        <taxon>Trematoda</taxon>
        <taxon>Digenea</taxon>
        <taxon>Plagiorchiida</taxon>
        <taxon>Echinostomata</taxon>
        <taxon>Echinostomatoidea</taxon>
        <taxon>Echinostomatidae</taxon>
        <taxon>Echinostoma</taxon>
    </lineage>
</organism>
<sequence length="90" mass="10513">MLLSYFPFISVRGPKYFPVMVLPEDDSDLLGKSVEQLNSDLSHRDTIIKHKLIDELTVPDTSQRTEENEVNEFIARSTIKTRLKWVFFPE</sequence>
<reference evidence="3" key="1">
    <citation type="submission" date="2016-06" db="UniProtKB">
        <authorList>
            <consortium name="WormBaseParasite"/>
        </authorList>
    </citation>
    <scope>IDENTIFICATION</scope>
</reference>
<dbReference type="OrthoDB" id="6241209at2759"/>
<name>A0A183BDQ7_9TREM</name>
<keyword evidence="2" id="KW-1185">Reference proteome</keyword>
<dbReference type="AlphaFoldDB" id="A0A183BDQ7"/>
<dbReference type="EMBL" id="UZAN01068779">
    <property type="protein sequence ID" value="VDP94632.1"/>
    <property type="molecule type" value="Genomic_DNA"/>
</dbReference>